<feature type="signal peptide" evidence="1">
    <location>
        <begin position="1"/>
        <end position="17"/>
    </location>
</feature>
<accession>A0ABW7FXA2</accession>
<gene>
    <name evidence="2" type="ORF">ACG0Z6_11835</name>
</gene>
<keyword evidence="3" id="KW-1185">Reference proteome</keyword>
<keyword evidence="1" id="KW-0732">Signal</keyword>
<dbReference type="RefSeq" id="WP_394461623.1">
    <property type="nucleotide sequence ID" value="NZ_JBIGHZ010000004.1"/>
</dbReference>
<dbReference type="Proteomes" id="UP001606099">
    <property type="component" value="Unassembled WGS sequence"/>
</dbReference>
<dbReference type="EMBL" id="JBIGHZ010000004">
    <property type="protein sequence ID" value="MFG6448923.1"/>
    <property type="molecule type" value="Genomic_DNA"/>
</dbReference>
<evidence type="ECO:0000313" key="2">
    <source>
        <dbReference type="EMBL" id="MFG6448923.1"/>
    </source>
</evidence>
<evidence type="ECO:0000256" key="1">
    <source>
        <dbReference type="SAM" id="SignalP"/>
    </source>
</evidence>
<name>A0ABW7FXA2_9BURK</name>
<evidence type="ECO:0008006" key="4">
    <source>
        <dbReference type="Google" id="ProtNLM"/>
    </source>
</evidence>
<proteinExistence type="predicted"/>
<organism evidence="2 3">
    <name type="scientific">Roseateles rivi</name>
    <dbReference type="NCBI Taxonomy" id="3299028"/>
    <lineage>
        <taxon>Bacteria</taxon>
        <taxon>Pseudomonadati</taxon>
        <taxon>Pseudomonadota</taxon>
        <taxon>Betaproteobacteria</taxon>
        <taxon>Burkholderiales</taxon>
        <taxon>Sphaerotilaceae</taxon>
        <taxon>Roseateles</taxon>
    </lineage>
</organism>
<feature type="chain" id="PRO_5046520247" description="DUF3108 domain-containing protein" evidence="1">
    <location>
        <begin position="18"/>
        <end position="244"/>
    </location>
</feature>
<sequence length="244" mass="26773">MNVSGLVSVLMSSLPRAAIVGATFGSMSAVAVELPEPLLAARDKALARGAMLAAQVDNQVGYQMVGRSGRGEARQTLSCWEAKKSRARREAAQPVSEEVEGALDLAPPLPLNPADAPHRLLLELETVKLREGGSDPAKPLEYEGTGSLGKKKVVQFDALIKVDRQRQELLTVRYRFKGIPMTRKLDYQIDWSDTPQGWLPVQAEYSVDMRMLLLLSAQIERRMAFSGWVSPEARKLAVCDEAKS</sequence>
<evidence type="ECO:0000313" key="3">
    <source>
        <dbReference type="Proteomes" id="UP001606099"/>
    </source>
</evidence>
<comment type="caution">
    <text evidence="2">The sequence shown here is derived from an EMBL/GenBank/DDBJ whole genome shotgun (WGS) entry which is preliminary data.</text>
</comment>
<protein>
    <recommendedName>
        <fullName evidence="4">DUF3108 domain-containing protein</fullName>
    </recommendedName>
</protein>
<reference evidence="2 3" key="1">
    <citation type="submission" date="2024-08" db="EMBL/GenBank/DDBJ databases">
        <authorList>
            <person name="Lu H."/>
        </authorList>
    </citation>
    <scope>NUCLEOTIDE SEQUENCE [LARGE SCALE GENOMIC DNA]</scope>
    <source>
        <strain evidence="2 3">BYS180W</strain>
    </source>
</reference>